<sequence length="29" mass="3404">MRRLQLWCCGFRGADGEASRRFSKQPLFS</sequence>
<dbReference type="AlphaFoldDB" id="A0A0A9C3G2"/>
<name>A0A0A9C3G2_ARUDO</name>
<dbReference type="EMBL" id="GBRH01231833">
    <property type="protein sequence ID" value="JAD66062.1"/>
    <property type="molecule type" value="Transcribed_RNA"/>
</dbReference>
<accession>A0A0A9C3G2</accession>
<evidence type="ECO:0000313" key="1">
    <source>
        <dbReference type="EMBL" id="JAD66062.1"/>
    </source>
</evidence>
<protein>
    <submittedName>
        <fullName evidence="1">Uncharacterized protein</fullName>
    </submittedName>
</protein>
<reference evidence="1" key="2">
    <citation type="journal article" date="2015" name="Data Brief">
        <title>Shoot transcriptome of the giant reed, Arundo donax.</title>
        <authorList>
            <person name="Barrero R.A."/>
            <person name="Guerrero F.D."/>
            <person name="Moolhuijzen P."/>
            <person name="Goolsby J.A."/>
            <person name="Tidwell J."/>
            <person name="Bellgard S.E."/>
            <person name="Bellgard M.I."/>
        </authorList>
    </citation>
    <scope>NUCLEOTIDE SEQUENCE</scope>
    <source>
        <tissue evidence="1">Shoot tissue taken approximately 20 cm above the soil surface</tissue>
    </source>
</reference>
<organism evidence="1">
    <name type="scientific">Arundo donax</name>
    <name type="common">Giant reed</name>
    <name type="synonym">Donax arundinaceus</name>
    <dbReference type="NCBI Taxonomy" id="35708"/>
    <lineage>
        <taxon>Eukaryota</taxon>
        <taxon>Viridiplantae</taxon>
        <taxon>Streptophyta</taxon>
        <taxon>Embryophyta</taxon>
        <taxon>Tracheophyta</taxon>
        <taxon>Spermatophyta</taxon>
        <taxon>Magnoliopsida</taxon>
        <taxon>Liliopsida</taxon>
        <taxon>Poales</taxon>
        <taxon>Poaceae</taxon>
        <taxon>PACMAD clade</taxon>
        <taxon>Arundinoideae</taxon>
        <taxon>Arundineae</taxon>
        <taxon>Arundo</taxon>
    </lineage>
</organism>
<reference evidence="1" key="1">
    <citation type="submission" date="2014-09" db="EMBL/GenBank/DDBJ databases">
        <authorList>
            <person name="Magalhaes I.L.F."/>
            <person name="Oliveira U."/>
            <person name="Santos F.R."/>
            <person name="Vidigal T.H.D.A."/>
            <person name="Brescovit A.D."/>
            <person name="Santos A.J."/>
        </authorList>
    </citation>
    <scope>NUCLEOTIDE SEQUENCE</scope>
    <source>
        <tissue evidence="1">Shoot tissue taken approximately 20 cm above the soil surface</tissue>
    </source>
</reference>
<proteinExistence type="predicted"/>